<dbReference type="InterPro" id="IPR010225">
    <property type="entry name" value="HrpB"/>
</dbReference>
<dbReference type="InterPro" id="IPR007502">
    <property type="entry name" value="Helicase-assoc_dom"/>
</dbReference>
<dbReference type="PIRSF" id="PIRSF005496">
    <property type="entry name" value="ATP_hel_hrpB"/>
    <property type="match status" value="1"/>
</dbReference>
<dbReference type="OrthoDB" id="9805617at2"/>
<dbReference type="GO" id="GO:0005524">
    <property type="term" value="F:ATP binding"/>
    <property type="evidence" value="ECO:0007669"/>
    <property type="project" value="UniProtKB-KW"/>
</dbReference>
<dbReference type="Pfam" id="PF08482">
    <property type="entry name" value="HrpB_C"/>
    <property type="match status" value="1"/>
</dbReference>
<keyword evidence="2" id="KW-0378">Hydrolase</keyword>
<proteinExistence type="predicted"/>
<evidence type="ECO:0000256" key="3">
    <source>
        <dbReference type="ARBA" id="ARBA00022806"/>
    </source>
</evidence>
<dbReference type="InterPro" id="IPR011545">
    <property type="entry name" value="DEAD/DEAH_box_helicase_dom"/>
</dbReference>
<dbReference type="SUPFAM" id="SSF52540">
    <property type="entry name" value="P-loop containing nucleoside triphosphate hydrolases"/>
    <property type="match status" value="1"/>
</dbReference>
<evidence type="ECO:0000313" key="9">
    <source>
        <dbReference type="Proteomes" id="UP000281474"/>
    </source>
</evidence>
<dbReference type="GO" id="GO:0004386">
    <property type="term" value="F:helicase activity"/>
    <property type="evidence" value="ECO:0007669"/>
    <property type="project" value="UniProtKB-KW"/>
</dbReference>
<dbReference type="PROSITE" id="PS00690">
    <property type="entry name" value="DEAH_ATP_HELICASE"/>
    <property type="match status" value="1"/>
</dbReference>
<dbReference type="Gene3D" id="1.20.120.1080">
    <property type="match status" value="1"/>
</dbReference>
<dbReference type="PROSITE" id="PS51194">
    <property type="entry name" value="HELICASE_CTER"/>
    <property type="match status" value="1"/>
</dbReference>
<comment type="caution">
    <text evidence="8">The sequence shown here is derived from an EMBL/GenBank/DDBJ whole genome shotgun (WGS) entry which is preliminary data.</text>
</comment>
<dbReference type="InterPro" id="IPR014001">
    <property type="entry name" value="Helicase_ATP-bd"/>
</dbReference>
<dbReference type="GO" id="GO:0003676">
    <property type="term" value="F:nucleic acid binding"/>
    <property type="evidence" value="ECO:0007669"/>
    <property type="project" value="InterPro"/>
</dbReference>
<dbReference type="Pfam" id="PF00271">
    <property type="entry name" value="Helicase_C"/>
    <property type="match status" value="1"/>
</dbReference>
<dbReference type="PANTHER" id="PTHR43519:SF1">
    <property type="entry name" value="ATP-DEPENDENT RNA HELICASE HRPB"/>
    <property type="match status" value="1"/>
</dbReference>
<dbReference type="SMART" id="SM00490">
    <property type="entry name" value="HELICc"/>
    <property type="match status" value="1"/>
</dbReference>
<dbReference type="Proteomes" id="UP000281474">
    <property type="component" value="Unassembled WGS sequence"/>
</dbReference>
<dbReference type="SMART" id="SM00487">
    <property type="entry name" value="DEXDc"/>
    <property type="match status" value="1"/>
</dbReference>
<feature type="domain" description="Helicase ATP-binding" evidence="6">
    <location>
        <begin position="14"/>
        <end position="177"/>
    </location>
</feature>
<evidence type="ECO:0000256" key="1">
    <source>
        <dbReference type="ARBA" id="ARBA00022741"/>
    </source>
</evidence>
<keyword evidence="1" id="KW-0547">Nucleotide-binding</keyword>
<protein>
    <submittedName>
        <fullName evidence="8">ATP-dependent helicase HrpB</fullName>
    </submittedName>
</protein>
<dbReference type="CDD" id="cd17990">
    <property type="entry name" value="DEXHc_HrpB"/>
    <property type="match status" value="1"/>
</dbReference>
<feature type="domain" description="Helicase C-terminal" evidence="7">
    <location>
        <begin position="203"/>
        <end position="383"/>
    </location>
</feature>
<evidence type="ECO:0000259" key="6">
    <source>
        <dbReference type="PROSITE" id="PS51192"/>
    </source>
</evidence>
<sequence length="820" mass="92330">MNTLPIHSLFPQLQSSLTRNNQLVIQSPTGSGKSTALPLAMMDWPQVNGKILMLEPRRVATRSIAKFIAQQRGTELGDEVGYRVRGDKKVSVNTRLEIVTEGILSRMIQNDPELTGIGMIIFDEVHERHLTTDLGLALALEVQQSLRDDLKLVLMSATLCFDDLKALLPTADYLESEGRSFPVSIEYSPSKDPKAWLSHTERTIRSLITNNSQGDILVFLPGKGEILKLEQELNAYNIKDVCVLTLYGELGHQAQDAVLKPNLNQRKVILSTNIAESSLTIDGIKWVIDSGLKRHASYNPKTGVTRLSLKPISQSSATQRSGRAGRTAEGHCIRLWRQEDHQRRVSTDTPEIADSDLLSMAHHCSYWGSRQFDELPLLTQPPAVHQQKAWELLQSLEFVDDSHKITTLGKRAFELGTEPRLAHMLLKVESNPQQLGLACLLTAVLEARGLPRKSCDIQHYLNLCLKGSVGQQAKSWLKRFNITLPITDLIHNADWQTIGLLLAYAFPDRIAKSRSAGRFLMANGSGVIIDEQDPLAQHTYVVIADLQEMDGKSDARGFLAAQCCPDLFEHELNYLLQTHTHSDWDKSSGRFIAEQQQRIGRIVVAKQKLNQLTSKQQSDAIVSYVHQQGLTVLSWNDNTIQLQQRLLLAEQYLPQLEWPDISSEWLSHHLSLWLTPYLSNITNLKQLSQIDTYQILWSLLNWEQQTALDQHLPTRWPLVTGTKAPLTYTNEGRVLMSVRLQEALGLAESPKLANHQLTVTMELLSPARRPIAVTADLASFWQGPYNEVKKEMRGKYPKHLWPDDPQNTQATKLTKKKLNG</sequence>
<dbReference type="PROSITE" id="PS51192">
    <property type="entry name" value="HELICASE_ATP_BIND_1"/>
    <property type="match status" value="1"/>
</dbReference>
<dbReference type="Gene3D" id="3.40.50.300">
    <property type="entry name" value="P-loop containing nucleotide triphosphate hydrolases"/>
    <property type="match status" value="2"/>
</dbReference>
<dbReference type="InterPro" id="IPR049614">
    <property type="entry name" value="HrpB_DEXH"/>
</dbReference>
<dbReference type="Pfam" id="PF24473">
    <property type="entry name" value="CON_HrpB"/>
    <property type="match status" value="1"/>
</dbReference>
<dbReference type="InterPro" id="IPR001650">
    <property type="entry name" value="Helicase_C-like"/>
</dbReference>
<evidence type="ECO:0000256" key="4">
    <source>
        <dbReference type="ARBA" id="ARBA00022840"/>
    </source>
</evidence>
<dbReference type="FunFam" id="3.40.50.300:FF:002125">
    <property type="entry name" value="ATP-dependent helicase HrpB"/>
    <property type="match status" value="1"/>
</dbReference>
<keyword evidence="9" id="KW-1185">Reference proteome</keyword>
<name>A0A3L8PXR8_9GAMM</name>
<dbReference type="InterPro" id="IPR002464">
    <property type="entry name" value="DNA/RNA_helicase_DEAH_CS"/>
</dbReference>
<dbReference type="InterPro" id="IPR027417">
    <property type="entry name" value="P-loop_NTPase"/>
</dbReference>
<dbReference type="EMBL" id="QZEI01000040">
    <property type="protein sequence ID" value="RLV59248.1"/>
    <property type="molecule type" value="Genomic_DNA"/>
</dbReference>
<keyword evidence="4" id="KW-0067">ATP-binding</keyword>
<dbReference type="SMART" id="SM00847">
    <property type="entry name" value="HA2"/>
    <property type="match status" value="1"/>
</dbReference>
<dbReference type="PANTHER" id="PTHR43519">
    <property type="entry name" value="ATP-DEPENDENT RNA HELICASE HRPB"/>
    <property type="match status" value="1"/>
</dbReference>
<gene>
    <name evidence="8" type="primary">hrpB</name>
    <name evidence="8" type="ORF">D5018_13155</name>
</gene>
<dbReference type="CDD" id="cd18791">
    <property type="entry name" value="SF2_C_RHA"/>
    <property type="match status" value="1"/>
</dbReference>
<evidence type="ECO:0000256" key="5">
    <source>
        <dbReference type="SAM" id="MobiDB-lite"/>
    </source>
</evidence>
<evidence type="ECO:0000259" key="7">
    <source>
        <dbReference type="PROSITE" id="PS51194"/>
    </source>
</evidence>
<dbReference type="RefSeq" id="WP_121839483.1">
    <property type="nucleotide sequence ID" value="NZ_ML014789.1"/>
</dbReference>
<reference evidence="8 9" key="1">
    <citation type="submission" date="2018-09" db="EMBL/GenBank/DDBJ databases">
        <title>Phylogeny of the Shewanellaceae, and recommendation for two new genera, Pseudoshewanella and Parashewanella.</title>
        <authorList>
            <person name="Wang G."/>
        </authorList>
    </citation>
    <scope>NUCLEOTIDE SEQUENCE [LARGE SCALE GENOMIC DNA]</scope>
    <source>
        <strain evidence="8 9">C51</strain>
    </source>
</reference>
<dbReference type="GO" id="GO:0016787">
    <property type="term" value="F:hydrolase activity"/>
    <property type="evidence" value="ECO:0007669"/>
    <property type="project" value="UniProtKB-KW"/>
</dbReference>
<keyword evidence="3 8" id="KW-0347">Helicase</keyword>
<feature type="region of interest" description="Disordered" evidence="5">
    <location>
        <begin position="797"/>
        <end position="820"/>
    </location>
</feature>
<dbReference type="InterPro" id="IPR056329">
    <property type="entry name" value="CON_HrpB"/>
</dbReference>
<dbReference type="Pfam" id="PF00270">
    <property type="entry name" value="DEAD"/>
    <property type="match status" value="1"/>
</dbReference>
<dbReference type="InterPro" id="IPR013689">
    <property type="entry name" value="RNA_helicase_ATP-dep_HrpB_C"/>
</dbReference>
<evidence type="ECO:0000313" key="8">
    <source>
        <dbReference type="EMBL" id="RLV59248.1"/>
    </source>
</evidence>
<dbReference type="AlphaFoldDB" id="A0A3L8PXR8"/>
<evidence type="ECO:0000256" key="2">
    <source>
        <dbReference type="ARBA" id="ARBA00022801"/>
    </source>
</evidence>
<organism evidence="8 9">
    <name type="scientific">Parashewanella curva</name>
    <dbReference type="NCBI Taxonomy" id="2338552"/>
    <lineage>
        <taxon>Bacteria</taxon>
        <taxon>Pseudomonadati</taxon>
        <taxon>Pseudomonadota</taxon>
        <taxon>Gammaproteobacteria</taxon>
        <taxon>Alteromonadales</taxon>
        <taxon>Shewanellaceae</taxon>
        <taxon>Parashewanella</taxon>
    </lineage>
</organism>
<accession>A0A3L8PXR8</accession>
<dbReference type="NCBIfam" id="TIGR01970">
    <property type="entry name" value="DEAH_box_HrpB"/>
    <property type="match status" value="1"/>
</dbReference>